<evidence type="ECO:0000256" key="2">
    <source>
        <dbReference type="ARBA" id="ARBA00009773"/>
    </source>
</evidence>
<keyword evidence="10" id="KW-1185">Reference proteome</keyword>
<dbReference type="PANTHER" id="PTHR21716">
    <property type="entry name" value="TRANSMEMBRANE PROTEIN"/>
    <property type="match status" value="1"/>
</dbReference>
<evidence type="ECO:0000256" key="8">
    <source>
        <dbReference type="SAM" id="Phobius"/>
    </source>
</evidence>
<dbReference type="GO" id="GO:0055085">
    <property type="term" value="P:transmembrane transport"/>
    <property type="evidence" value="ECO:0007669"/>
    <property type="project" value="TreeGrafter"/>
</dbReference>
<evidence type="ECO:0000313" key="9">
    <source>
        <dbReference type="EMBL" id="MPQ44835.1"/>
    </source>
</evidence>
<feature type="transmembrane region" description="Helical" evidence="8">
    <location>
        <begin position="160"/>
        <end position="187"/>
    </location>
</feature>
<feature type="transmembrane region" description="Helical" evidence="8">
    <location>
        <begin position="251"/>
        <end position="269"/>
    </location>
</feature>
<proteinExistence type="inferred from homology"/>
<dbReference type="AlphaFoldDB" id="A0A6I1MN59"/>
<evidence type="ECO:0000256" key="1">
    <source>
        <dbReference type="ARBA" id="ARBA00004651"/>
    </source>
</evidence>
<evidence type="ECO:0000256" key="5">
    <source>
        <dbReference type="ARBA" id="ARBA00022692"/>
    </source>
</evidence>
<feature type="transmembrane region" description="Helical" evidence="8">
    <location>
        <begin position="223"/>
        <end position="245"/>
    </location>
</feature>
<keyword evidence="4" id="KW-1003">Cell membrane</keyword>
<feature type="transmembrane region" description="Helical" evidence="8">
    <location>
        <begin position="320"/>
        <end position="353"/>
    </location>
</feature>
<evidence type="ECO:0000256" key="7">
    <source>
        <dbReference type="ARBA" id="ARBA00023136"/>
    </source>
</evidence>
<comment type="subcellular location">
    <subcellularLocation>
        <location evidence="1">Cell membrane</location>
        <topology evidence="1">Multi-pass membrane protein</topology>
    </subcellularLocation>
</comment>
<dbReference type="EMBL" id="WHJC01000331">
    <property type="protein sequence ID" value="MPQ44835.1"/>
    <property type="molecule type" value="Genomic_DNA"/>
</dbReference>
<comment type="caution">
    <text evidence="9">The sequence shown here is derived from an EMBL/GenBank/DDBJ whole genome shotgun (WGS) entry which is preliminary data.</text>
</comment>
<dbReference type="Proteomes" id="UP000430345">
    <property type="component" value="Unassembled WGS sequence"/>
</dbReference>
<feature type="transmembrane region" description="Helical" evidence="8">
    <location>
        <begin position="276"/>
        <end position="300"/>
    </location>
</feature>
<comment type="similarity">
    <text evidence="2">Belongs to the autoinducer-2 exporter (AI-2E) (TC 2.A.86) family.</text>
</comment>
<feature type="transmembrane region" description="Helical" evidence="8">
    <location>
        <begin position="74"/>
        <end position="96"/>
    </location>
</feature>
<keyword evidence="5 8" id="KW-0812">Transmembrane</keyword>
<accession>A0A6I1MN59</accession>
<reference evidence="9 10" key="1">
    <citation type="submission" date="2019-10" db="EMBL/GenBank/DDBJ databases">
        <title>The Genome Sequence of Clostridium tarantellae Isolated from Fish Brain.</title>
        <authorList>
            <person name="Bano L."/>
            <person name="Kiel M."/>
            <person name="Sales G."/>
            <person name="Doxey A.C."/>
            <person name="Mansfield M.J."/>
            <person name="Schiavone M."/>
            <person name="Rossetto O."/>
            <person name="Pirazzini M."/>
            <person name="Dobrindt U."/>
            <person name="Montecucco C."/>
        </authorList>
    </citation>
    <scope>NUCLEOTIDE SEQUENCE [LARGE SCALE GENOMIC DNA]</scope>
    <source>
        <strain evidence="9 10">DSM 3997</strain>
    </source>
</reference>
<gene>
    <name evidence="9" type="ORF">GBZ86_13930</name>
</gene>
<keyword evidence="3" id="KW-0813">Transport</keyword>
<dbReference type="InterPro" id="IPR002549">
    <property type="entry name" value="AI-2E-like"/>
</dbReference>
<dbReference type="OrthoDB" id="9793390at2"/>
<protein>
    <submittedName>
        <fullName evidence="9">AI-2E family transporter</fullName>
    </submittedName>
</protein>
<dbReference type="RefSeq" id="WP_152891649.1">
    <property type="nucleotide sequence ID" value="NZ_WHJC01000331.1"/>
</dbReference>
<dbReference type="PANTHER" id="PTHR21716:SF53">
    <property type="entry name" value="PERMEASE PERM-RELATED"/>
    <property type="match status" value="1"/>
</dbReference>
<evidence type="ECO:0000256" key="4">
    <source>
        <dbReference type="ARBA" id="ARBA00022475"/>
    </source>
</evidence>
<name>A0A6I1MN59_9CLOT</name>
<feature type="transmembrane region" description="Helical" evidence="8">
    <location>
        <begin position="40"/>
        <end position="62"/>
    </location>
</feature>
<evidence type="ECO:0000256" key="3">
    <source>
        <dbReference type="ARBA" id="ARBA00022448"/>
    </source>
</evidence>
<dbReference type="Pfam" id="PF01594">
    <property type="entry name" value="AI-2E_transport"/>
    <property type="match status" value="1"/>
</dbReference>
<evidence type="ECO:0000313" key="10">
    <source>
        <dbReference type="Proteomes" id="UP000430345"/>
    </source>
</evidence>
<keyword evidence="7 8" id="KW-0472">Membrane</keyword>
<keyword evidence="6 8" id="KW-1133">Transmembrane helix</keyword>
<organism evidence="9 10">
    <name type="scientific">Clostridium tarantellae</name>
    <dbReference type="NCBI Taxonomy" id="39493"/>
    <lineage>
        <taxon>Bacteria</taxon>
        <taxon>Bacillati</taxon>
        <taxon>Bacillota</taxon>
        <taxon>Clostridia</taxon>
        <taxon>Eubacteriales</taxon>
        <taxon>Clostridiaceae</taxon>
        <taxon>Clostridium</taxon>
    </lineage>
</organism>
<evidence type="ECO:0000256" key="6">
    <source>
        <dbReference type="ARBA" id="ARBA00022989"/>
    </source>
</evidence>
<dbReference type="GO" id="GO:0005886">
    <property type="term" value="C:plasma membrane"/>
    <property type="evidence" value="ECO:0007669"/>
    <property type="project" value="UniProtKB-SubCell"/>
</dbReference>
<sequence length="373" mass="41478">MSEFLKENSKYVKWVAVFIASYLGIKIIDNIPELMTIFHVVYSVIAPFIIAFIIAYILNPLVNLFNRRLKLARGVSIILTYALFISLIALALTFLIPNLYSSALDIIDNIPHITKNLEIFANDMLKNINNIVPLDMSVLKTDNIKFITGLSSFVVNITNWILTNAVSVTTSVINVVFGFLISIYVLVDKDNIIKTAKTFILILFKNKNGTRLIKFIKTLNEMVGTYIGIKAIDSTIIAILAFIGLTILKSQYALLLSVIVGMTNMIPYFGPFVGMIVGAFINIFVSPIKALVVFLFLFILQQFDGWYLDPTLIGNKVGLSPILVILAVTVGGAMYGPIGMILGSPILAVLKIYTVKLMNKYKYRAKPEVNNSI</sequence>